<proteinExistence type="predicted"/>
<accession>A0A0H2V824</accession>
<dbReference type="KEGG" id="ecc:c1171"/>
<evidence type="ECO:0000313" key="1">
    <source>
        <dbReference type="EMBL" id="AAN79639.1"/>
    </source>
</evidence>
<dbReference type="HOGENOM" id="CLU_053856_4_0_6"/>
<reference evidence="1 2" key="1">
    <citation type="journal article" date="2002" name="Proc. Natl. Acad. Sci. U.S.A.">
        <title>Extensive mosaic structure revealed by the complete genome sequence of uropathogenic Escherichia coli.</title>
        <authorList>
            <person name="Welch R.A."/>
            <person name="Burland V."/>
            <person name="Plunkett G.III."/>
            <person name="Redford P."/>
            <person name="Roesch P."/>
            <person name="Rasko D."/>
            <person name="Buckles E.L."/>
            <person name="Liou S.R."/>
            <person name="Boutin A."/>
            <person name="Hackett J."/>
            <person name="Stroud D."/>
            <person name="Mayhew G.F."/>
            <person name="Rose D.J."/>
            <person name="Zhou S."/>
            <person name="Schwartz D.C."/>
            <person name="Perna N.T."/>
            <person name="Mobley H.L."/>
            <person name="Donnenberg M.S."/>
            <person name="Blattner F.R."/>
        </authorList>
    </citation>
    <scope>NUCLEOTIDE SEQUENCE [LARGE SCALE GENOMIC DNA]</scope>
    <source>
        <strain evidence="2">CFT073 / ATCC 700928 / UPEC</strain>
    </source>
</reference>
<dbReference type="AlphaFoldDB" id="A0A0H2V824"/>
<keyword evidence="2" id="KW-1185">Reference proteome</keyword>
<protein>
    <recommendedName>
        <fullName evidence="3">Inovirus Gp2 family protein</fullName>
    </recommendedName>
</protein>
<dbReference type="EMBL" id="AE014075">
    <property type="protein sequence ID" value="AAN79639.1"/>
    <property type="molecule type" value="Genomic_DNA"/>
</dbReference>
<organism evidence="1 2">
    <name type="scientific">Escherichia coli O6:H1 (strain CFT073 / ATCC 700928 / UPEC)</name>
    <dbReference type="NCBI Taxonomy" id="199310"/>
    <lineage>
        <taxon>Bacteria</taxon>
        <taxon>Pseudomonadati</taxon>
        <taxon>Pseudomonadota</taxon>
        <taxon>Gammaproteobacteria</taxon>
        <taxon>Enterobacterales</taxon>
        <taxon>Enterobacteriaceae</taxon>
        <taxon>Escherichia</taxon>
    </lineage>
</organism>
<gene>
    <name evidence="1" type="ordered locus">c1171</name>
</gene>
<evidence type="ECO:0008006" key="3">
    <source>
        <dbReference type="Google" id="ProtNLM"/>
    </source>
</evidence>
<dbReference type="eggNOG" id="ENOG5033357">
    <property type="taxonomic scope" value="Bacteria"/>
</dbReference>
<evidence type="ECO:0000313" key="2">
    <source>
        <dbReference type="Proteomes" id="UP000001410"/>
    </source>
</evidence>
<sequence>MYNANPNYEMNFTILKDVNEHMEGLFQRFSKLLPFRIDFAYRKDTPSFGHSCKHSMCIEIYRLLSETQTMLAGYYWVMEYTPDKGLHIHFIGYLDGQRHKNSYQISRQLGDIWRRITEGEGYFHLCRAKDKYPVRIDHVIHYSDKSAVDDLRYALSYLAKQDQKEHGIILRRSRLSEKSNRGRPRLNSILPGICSQL</sequence>
<dbReference type="RefSeq" id="WP_000282102.1">
    <property type="nucleotide sequence ID" value="NC_004431.1"/>
</dbReference>
<dbReference type="STRING" id="199310.c1171"/>
<dbReference type="Proteomes" id="UP000001410">
    <property type="component" value="Chromosome"/>
</dbReference>
<name>A0A0H2V824_ECOL6</name>